<feature type="signal peptide" evidence="2">
    <location>
        <begin position="1"/>
        <end position="23"/>
    </location>
</feature>
<gene>
    <name evidence="3" type="ORF">FHB240107_LOCUS4427</name>
</gene>
<keyword evidence="2" id="KW-0732">Signal</keyword>
<proteinExistence type="predicted"/>
<dbReference type="EMBL" id="CANUEZ050000192">
    <property type="protein sequence ID" value="CAM0511979.1"/>
    <property type="molecule type" value="Genomic_DNA"/>
</dbReference>
<dbReference type="Proteomes" id="UP001189180">
    <property type="component" value="Unassembled WGS sequence"/>
</dbReference>
<accession>A0ABC9HFV1</accession>
<sequence length="171" mass="19748">MTNIWRLVAIVYLTSWVTVEVSADVQEIQSNTESITEPNTASTTEFTTSSNIESNTATPTEFTTNPTTENIAYTKDSARLWDDPIDRIIESSKMLHQLDILLSRLPFSSRLNSFIDIFVSVKENQLWMYLEFNSRYFSFRVLRIPQRPPLMVPLDWLKQARCFEAARSGLQ</sequence>
<reference evidence="3 4" key="1">
    <citation type="submission" date="2024-08" db="EMBL/GenBank/DDBJ databases">
        <authorList>
            <person name="Paterson S."/>
        </authorList>
    </citation>
    <scope>NUCLEOTIDE SEQUENCE [LARGE SCALE GENOMIC DNA]</scope>
</reference>
<evidence type="ECO:0000256" key="1">
    <source>
        <dbReference type="SAM" id="MobiDB-lite"/>
    </source>
</evidence>
<evidence type="ECO:0000313" key="3">
    <source>
        <dbReference type="EMBL" id="CAM0511979.1"/>
    </source>
</evidence>
<dbReference type="AlphaFoldDB" id="A0ABC9HFV1"/>
<organism evidence="3 4">
    <name type="scientific">Fasciola hepatica</name>
    <name type="common">Liver fluke</name>
    <dbReference type="NCBI Taxonomy" id="6192"/>
    <lineage>
        <taxon>Eukaryota</taxon>
        <taxon>Metazoa</taxon>
        <taxon>Spiralia</taxon>
        <taxon>Lophotrochozoa</taxon>
        <taxon>Platyhelminthes</taxon>
        <taxon>Trematoda</taxon>
        <taxon>Digenea</taxon>
        <taxon>Plagiorchiida</taxon>
        <taxon>Echinostomata</taxon>
        <taxon>Echinostomatoidea</taxon>
        <taxon>Fasciolidae</taxon>
        <taxon>Fasciola</taxon>
    </lineage>
</organism>
<feature type="region of interest" description="Disordered" evidence="1">
    <location>
        <begin position="31"/>
        <end position="59"/>
    </location>
</feature>
<evidence type="ECO:0000256" key="2">
    <source>
        <dbReference type="SAM" id="SignalP"/>
    </source>
</evidence>
<name>A0ABC9HFV1_FASHE</name>
<keyword evidence="4" id="KW-1185">Reference proteome</keyword>
<feature type="compositionally biased region" description="Polar residues" evidence="1">
    <location>
        <begin position="31"/>
        <end position="54"/>
    </location>
</feature>
<feature type="chain" id="PRO_5044837082" evidence="2">
    <location>
        <begin position="24"/>
        <end position="171"/>
    </location>
</feature>
<comment type="caution">
    <text evidence="3">The sequence shown here is derived from an EMBL/GenBank/DDBJ whole genome shotgun (WGS) entry which is preliminary data.</text>
</comment>
<protein>
    <submittedName>
        <fullName evidence="3">Uncharacterized protein</fullName>
    </submittedName>
</protein>
<evidence type="ECO:0000313" key="4">
    <source>
        <dbReference type="Proteomes" id="UP001189180"/>
    </source>
</evidence>